<evidence type="ECO:0000259" key="8">
    <source>
        <dbReference type="PROSITE" id="PS50928"/>
    </source>
</evidence>
<dbReference type="KEGG" id="palr:HGI30_05035"/>
<dbReference type="GO" id="GO:0005886">
    <property type="term" value="C:plasma membrane"/>
    <property type="evidence" value="ECO:0007669"/>
    <property type="project" value="UniProtKB-SubCell"/>
</dbReference>
<keyword evidence="6 7" id="KW-0472">Membrane</keyword>
<dbReference type="CDD" id="cd06261">
    <property type="entry name" value="TM_PBP2"/>
    <property type="match status" value="1"/>
</dbReference>
<dbReference type="RefSeq" id="WP_168906641.1">
    <property type="nucleotide sequence ID" value="NZ_CP051428.1"/>
</dbReference>
<dbReference type="PANTHER" id="PTHR43744">
    <property type="entry name" value="ABC TRANSPORTER PERMEASE PROTEIN MG189-RELATED-RELATED"/>
    <property type="match status" value="1"/>
</dbReference>
<dbReference type="InterPro" id="IPR035906">
    <property type="entry name" value="MetI-like_sf"/>
</dbReference>
<keyword evidence="5 7" id="KW-1133">Transmembrane helix</keyword>
<evidence type="ECO:0000256" key="6">
    <source>
        <dbReference type="ARBA" id="ARBA00023136"/>
    </source>
</evidence>
<protein>
    <submittedName>
        <fullName evidence="9">Carbohydrate ABC transporter permease</fullName>
    </submittedName>
</protein>
<evidence type="ECO:0000256" key="4">
    <source>
        <dbReference type="ARBA" id="ARBA00022692"/>
    </source>
</evidence>
<evidence type="ECO:0000256" key="5">
    <source>
        <dbReference type="ARBA" id="ARBA00022989"/>
    </source>
</evidence>
<dbReference type="GO" id="GO:0055085">
    <property type="term" value="P:transmembrane transport"/>
    <property type="evidence" value="ECO:0007669"/>
    <property type="project" value="InterPro"/>
</dbReference>
<dbReference type="InterPro" id="IPR000515">
    <property type="entry name" value="MetI-like"/>
</dbReference>
<comment type="subcellular location">
    <subcellularLocation>
        <location evidence="1 7">Cell membrane</location>
        <topology evidence="1 7">Multi-pass membrane protein</topology>
    </subcellularLocation>
</comment>
<feature type="transmembrane region" description="Helical" evidence="7">
    <location>
        <begin position="255"/>
        <end position="277"/>
    </location>
</feature>
<evidence type="ECO:0000313" key="9">
    <source>
        <dbReference type="EMBL" id="QJC50986.1"/>
    </source>
</evidence>
<dbReference type="PANTHER" id="PTHR43744:SF12">
    <property type="entry name" value="ABC TRANSPORTER PERMEASE PROTEIN MG189-RELATED"/>
    <property type="match status" value="1"/>
</dbReference>
<dbReference type="Gene3D" id="1.10.3720.10">
    <property type="entry name" value="MetI-like"/>
    <property type="match status" value="1"/>
</dbReference>
<keyword evidence="10" id="KW-1185">Reference proteome</keyword>
<feature type="transmembrane region" description="Helical" evidence="7">
    <location>
        <begin position="29"/>
        <end position="51"/>
    </location>
</feature>
<evidence type="ECO:0000256" key="1">
    <source>
        <dbReference type="ARBA" id="ARBA00004651"/>
    </source>
</evidence>
<dbReference type="SUPFAM" id="SSF161098">
    <property type="entry name" value="MetI-like"/>
    <property type="match status" value="1"/>
</dbReference>
<evidence type="ECO:0000256" key="2">
    <source>
        <dbReference type="ARBA" id="ARBA00022448"/>
    </source>
</evidence>
<evidence type="ECO:0000256" key="3">
    <source>
        <dbReference type="ARBA" id="ARBA00022475"/>
    </source>
</evidence>
<keyword evidence="4 7" id="KW-0812">Transmembrane</keyword>
<evidence type="ECO:0000313" key="10">
    <source>
        <dbReference type="Proteomes" id="UP000502136"/>
    </source>
</evidence>
<keyword evidence="3" id="KW-1003">Cell membrane</keyword>
<proteinExistence type="inferred from homology"/>
<dbReference type="Pfam" id="PF00528">
    <property type="entry name" value="BPD_transp_1"/>
    <property type="match status" value="1"/>
</dbReference>
<gene>
    <name evidence="9" type="ORF">HGI30_05035</name>
</gene>
<dbReference type="Proteomes" id="UP000502136">
    <property type="component" value="Chromosome"/>
</dbReference>
<organism evidence="9 10">
    <name type="scientific">Paenibacillus albicereus</name>
    <dbReference type="NCBI Taxonomy" id="2726185"/>
    <lineage>
        <taxon>Bacteria</taxon>
        <taxon>Bacillati</taxon>
        <taxon>Bacillota</taxon>
        <taxon>Bacilli</taxon>
        <taxon>Bacillales</taxon>
        <taxon>Paenibacillaceae</taxon>
        <taxon>Paenibacillus</taxon>
    </lineage>
</organism>
<feature type="transmembrane region" description="Helical" evidence="7">
    <location>
        <begin position="87"/>
        <end position="113"/>
    </location>
</feature>
<comment type="similarity">
    <text evidence="7">Belongs to the binding-protein-dependent transport system permease family.</text>
</comment>
<feature type="transmembrane region" description="Helical" evidence="7">
    <location>
        <begin position="212"/>
        <end position="235"/>
    </location>
</feature>
<sequence length="294" mass="32499">MPQPAQARSAARPEPVAGAPLRGSAWSRLLVYAVLIVNLALTGYPFVWMLLSAFKTNMAYYEDPWGLPSAWSFENYARAWELGVKDYLLNSVVITASTVLVQLAVASMIAFYLARRPFRGSGAVLGIFLLGMMLPTQSTLIPLYLMISQTPLMGTLFSLLFPYVGFGLPMAVFLLFGYFSQMPREMEEASMIDGCGLYRSFWHLYLPLSRPILTTVTILSTFGVWNDFVLPLIFISEDSLRTLPLGLFSFRGGYTTEYATISAALVLATLPVIALYLSLQKYIEKGMTAGAVKG</sequence>
<evidence type="ECO:0000256" key="7">
    <source>
        <dbReference type="RuleBase" id="RU363032"/>
    </source>
</evidence>
<name>A0A6H2GUZ1_9BACL</name>
<feature type="domain" description="ABC transmembrane type-1" evidence="8">
    <location>
        <begin position="88"/>
        <end position="279"/>
    </location>
</feature>
<feature type="transmembrane region" description="Helical" evidence="7">
    <location>
        <begin position="125"/>
        <end position="147"/>
    </location>
</feature>
<keyword evidence="2 7" id="KW-0813">Transport</keyword>
<dbReference type="EMBL" id="CP051428">
    <property type="protein sequence ID" value="QJC50986.1"/>
    <property type="molecule type" value="Genomic_DNA"/>
</dbReference>
<feature type="transmembrane region" description="Helical" evidence="7">
    <location>
        <begin position="159"/>
        <end position="179"/>
    </location>
</feature>
<reference evidence="9 10" key="1">
    <citation type="submission" date="2020-04" db="EMBL/GenBank/DDBJ databases">
        <title>Novel Paenibacillus strain UniB2 isolated from commercial digestive syrup.</title>
        <authorList>
            <person name="Thorat V."/>
            <person name="Kirdat K."/>
            <person name="Tiwarekar B."/>
            <person name="Yadav A."/>
        </authorList>
    </citation>
    <scope>NUCLEOTIDE SEQUENCE [LARGE SCALE GENOMIC DNA]</scope>
    <source>
        <strain evidence="9 10">UniB2</strain>
    </source>
</reference>
<accession>A0A6H2GUZ1</accession>
<dbReference type="PROSITE" id="PS50928">
    <property type="entry name" value="ABC_TM1"/>
    <property type="match status" value="1"/>
</dbReference>
<dbReference type="AlphaFoldDB" id="A0A6H2GUZ1"/>